<dbReference type="InterPro" id="IPR036388">
    <property type="entry name" value="WH-like_DNA-bd_sf"/>
</dbReference>
<dbReference type="PROSITE" id="PS50987">
    <property type="entry name" value="HTH_ARSR_2"/>
    <property type="match status" value="1"/>
</dbReference>
<organism evidence="2 3">
    <name type="scientific">Azorhizobium oxalatiphilum</name>
    <dbReference type="NCBI Taxonomy" id="980631"/>
    <lineage>
        <taxon>Bacteria</taxon>
        <taxon>Pseudomonadati</taxon>
        <taxon>Pseudomonadota</taxon>
        <taxon>Alphaproteobacteria</taxon>
        <taxon>Hyphomicrobiales</taxon>
        <taxon>Xanthobacteraceae</taxon>
        <taxon>Azorhizobium</taxon>
    </lineage>
</organism>
<dbReference type="InterPro" id="IPR011991">
    <property type="entry name" value="ArsR-like_HTH"/>
</dbReference>
<dbReference type="SUPFAM" id="SSF53335">
    <property type="entry name" value="S-adenosyl-L-methionine-dependent methyltransferases"/>
    <property type="match status" value="1"/>
</dbReference>
<dbReference type="EMBL" id="BMCT01000006">
    <property type="protein sequence ID" value="GGF76635.1"/>
    <property type="molecule type" value="Genomic_DNA"/>
</dbReference>
<feature type="domain" description="HTH arsR-type" evidence="1">
    <location>
        <begin position="10"/>
        <end position="104"/>
    </location>
</feature>
<dbReference type="GO" id="GO:0008757">
    <property type="term" value="F:S-adenosylmethionine-dependent methyltransferase activity"/>
    <property type="evidence" value="ECO:0007669"/>
    <property type="project" value="InterPro"/>
</dbReference>
<dbReference type="CDD" id="cd02440">
    <property type="entry name" value="AdoMet_MTases"/>
    <property type="match status" value="1"/>
</dbReference>
<dbReference type="Gene3D" id="3.40.50.150">
    <property type="entry name" value="Vaccinia Virus protein VP39"/>
    <property type="match status" value="1"/>
</dbReference>
<dbReference type="PANTHER" id="PTHR42912">
    <property type="entry name" value="METHYLTRANSFERASE"/>
    <property type="match status" value="1"/>
</dbReference>
<dbReference type="InterPro" id="IPR029063">
    <property type="entry name" value="SAM-dependent_MTases_sf"/>
</dbReference>
<dbReference type="Proteomes" id="UP000606044">
    <property type="component" value="Unassembled WGS sequence"/>
</dbReference>
<dbReference type="NCBIfam" id="NF033788">
    <property type="entry name" value="HTH_metalloreg"/>
    <property type="match status" value="1"/>
</dbReference>
<dbReference type="PANTHER" id="PTHR42912:SF93">
    <property type="entry name" value="N6-ADENOSINE-METHYLTRANSFERASE TMT1A"/>
    <property type="match status" value="1"/>
</dbReference>
<dbReference type="SMART" id="SM00418">
    <property type="entry name" value="HTH_ARSR"/>
    <property type="match status" value="1"/>
</dbReference>
<evidence type="ECO:0000259" key="1">
    <source>
        <dbReference type="PROSITE" id="PS50987"/>
    </source>
</evidence>
<reference evidence="2" key="2">
    <citation type="submission" date="2020-09" db="EMBL/GenBank/DDBJ databases">
        <authorList>
            <person name="Sun Q."/>
            <person name="Sedlacek I."/>
        </authorList>
    </citation>
    <scope>NUCLEOTIDE SEQUENCE</scope>
    <source>
        <strain evidence="2">CCM 7897</strain>
    </source>
</reference>
<reference evidence="2" key="1">
    <citation type="journal article" date="2014" name="Int. J. Syst. Evol. Microbiol.">
        <title>Complete genome sequence of Corynebacterium casei LMG S-19264T (=DSM 44701T), isolated from a smear-ripened cheese.</title>
        <authorList>
            <consortium name="US DOE Joint Genome Institute (JGI-PGF)"/>
            <person name="Walter F."/>
            <person name="Albersmeier A."/>
            <person name="Kalinowski J."/>
            <person name="Ruckert C."/>
        </authorList>
    </citation>
    <scope>NUCLEOTIDE SEQUENCE</scope>
    <source>
        <strain evidence="2">CCM 7897</strain>
    </source>
</reference>
<evidence type="ECO:0000313" key="2">
    <source>
        <dbReference type="EMBL" id="GGF76635.1"/>
    </source>
</evidence>
<dbReference type="Pfam" id="PF08241">
    <property type="entry name" value="Methyltransf_11"/>
    <property type="match status" value="1"/>
</dbReference>
<dbReference type="InterPro" id="IPR013216">
    <property type="entry name" value="Methyltransf_11"/>
</dbReference>
<dbReference type="GO" id="GO:0003700">
    <property type="term" value="F:DNA-binding transcription factor activity"/>
    <property type="evidence" value="ECO:0007669"/>
    <property type="project" value="InterPro"/>
</dbReference>
<dbReference type="Gene3D" id="1.10.10.10">
    <property type="entry name" value="Winged helix-like DNA-binding domain superfamily/Winged helix DNA-binding domain"/>
    <property type="match status" value="1"/>
</dbReference>
<dbReference type="InterPro" id="IPR036390">
    <property type="entry name" value="WH_DNA-bd_sf"/>
</dbReference>
<dbReference type="CDD" id="cd00090">
    <property type="entry name" value="HTH_ARSR"/>
    <property type="match status" value="1"/>
</dbReference>
<evidence type="ECO:0000313" key="3">
    <source>
        <dbReference type="Proteomes" id="UP000606044"/>
    </source>
</evidence>
<accession>A0A917CB93</accession>
<dbReference type="InterPro" id="IPR001845">
    <property type="entry name" value="HTH_ArsR_DNA-bd_dom"/>
</dbReference>
<sequence>MSFGLPSEFSPRLAFGTLLDGLKAAGEDTRLRLLAVLGEADLTVSDLTEIMGQSQPRISRHLKLLAEAGLVERHREASWVFYRRATEGANGVLAARLLALLDTADPILQRDRERLADVRAARASAAQAYFRAHAEEWGRIRGLHAPEAEVEAAALEIMGDAPMEALLDLGTGTGRMLELFGERISRGLGLDLSPDMLAVARANLERAGLRNCSVRQGDIFNLAMPRDSFDAVIIHQVLHFIDDGARAVREAARVLRPGGRLLVVDFAPHDLEFLRDAHAHRRLGFSAETVAGWMTQAGLEPVGFKTLAPAQDAEGRLIVSLWLGRDPRKRDQTGELREG</sequence>
<dbReference type="PRINTS" id="PR00778">
    <property type="entry name" value="HTHARSR"/>
</dbReference>
<proteinExistence type="predicted"/>
<dbReference type="Pfam" id="PF01022">
    <property type="entry name" value="HTH_5"/>
    <property type="match status" value="1"/>
</dbReference>
<protein>
    <submittedName>
        <fullName evidence="2">ArsR family transcriptional regulator</fullName>
    </submittedName>
</protein>
<dbReference type="SUPFAM" id="SSF46785">
    <property type="entry name" value="Winged helix' DNA-binding domain"/>
    <property type="match status" value="1"/>
</dbReference>
<dbReference type="AlphaFoldDB" id="A0A917CB93"/>
<gene>
    <name evidence="2" type="ORF">GCM10007301_40650</name>
</gene>
<dbReference type="InterPro" id="IPR050508">
    <property type="entry name" value="Methyltransf_Superfamily"/>
</dbReference>
<keyword evidence="3" id="KW-1185">Reference proteome</keyword>
<comment type="caution">
    <text evidence="2">The sequence shown here is derived from an EMBL/GenBank/DDBJ whole genome shotgun (WGS) entry which is preliminary data.</text>
</comment>
<dbReference type="RefSeq" id="WP_188581993.1">
    <property type="nucleotide sequence ID" value="NZ_BMCT01000006.1"/>
</dbReference>
<name>A0A917CB93_9HYPH</name>